<proteinExistence type="predicted"/>
<dbReference type="RefSeq" id="WP_153485099.1">
    <property type="nucleotide sequence ID" value="NZ_VWNA01000001.1"/>
</dbReference>
<dbReference type="InterPro" id="IPR010982">
    <property type="entry name" value="Lambda_DNA-bd_dom_sf"/>
</dbReference>
<dbReference type="Gene3D" id="1.10.1180.10">
    <property type="entry name" value="B transposition protein, C-terminal domain"/>
    <property type="match status" value="1"/>
</dbReference>
<dbReference type="InterPro" id="IPR052026">
    <property type="entry name" value="ExeA_AAA_ATPase_DNA-bind"/>
</dbReference>
<gene>
    <name evidence="3" type="ORF">F0357_17515</name>
</gene>
<organism evidence="3 4">
    <name type="scientific">Segnochrobactrum spirostomi</name>
    <dbReference type="NCBI Taxonomy" id="2608987"/>
    <lineage>
        <taxon>Bacteria</taxon>
        <taxon>Pseudomonadati</taxon>
        <taxon>Pseudomonadota</taxon>
        <taxon>Alphaproteobacteria</taxon>
        <taxon>Hyphomicrobiales</taxon>
        <taxon>Segnochrobactraceae</taxon>
        <taxon>Segnochrobactrum</taxon>
    </lineage>
</organism>
<dbReference type="InterPro" id="IPR009084">
    <property type="entry name" value="B_transpositn_C"/>
</dbReference>
<evidence type="ECO:0000259" key="2">
    <source>
        <dbReference type="Pfam" id="PF13401"/>
    </source>
</evidence>
<evidence type="ECO:0000259" key="1">
    <source>
        <dbReference type="Pfam" id="PF09077"/>
    </source>
</evidence>
<dbReference type="PANTHER" id="PTHR35894">
    <property type="entry name" value="GENERAL SECRETION PATHWAY PROTEIN A-RELATED"/>
    <property type="match status" value="1"/>
</dbReference>
<dbReference type="GO" id="GO:0006313">
    <property type="term" value="P:DNA transposition"/>
    <property type="evidence" value="ECO:0007669"/>
    <property type="project" value="InterPro"/>
</dbReference>
<evidence type="ECO:0000313" key="4">
    <source>
        <dbReference type="Proteomes" id="UP000332515"/>
    </source>
</evidence>
<dbReference type="SUPFAM" id="SSF47681">
    <property type="entry name" value="C-terminal domain of B transposition protein"/>
    <property type="match status" value="1"/>
</dbReference>
<sequence>MNAITTDIVADPHDAIRAEVRQIMEAEGLSQAAIAKECGIAYGTFTPWMGATYQGDNNRISAAVTRWLETRRSRVRTAAVLPTAPDFVSTETAVQIGELMSYAQAAPDFGVVVGGAGIGKTTAIEQYARRHSNVHVMTAEPTLSRPNNMLSELADIIGVVERRSVWLSRAITHRLRGSAGLVVIDEAQHLSSQALDQLRTIHDKARIGVVVVGNESVFARLQGGGDRNAQFAQLYSRVGMRIVQPKPRAGDICALIRAWGIESERETALLKAIARKHGALRALTKTVRLASMLAAGAEQPLSDRHIRLAWSQLAADAIDA</sequence>
<dbReference type="Proteomes" id="UP000332515">
    <property type="component" value="Unassembled WGS sequence"/>
</dbReference>
<comment type="caution">
    <text evidence="3">The sequence shown here is derived from an EMBL/GenBank/DDBJ whole genome shotgun (WGS) entry which is preliminary data.</text>
</comment>
<dbReference type="EMBL" id="VWNA01000001">
    <property type="protein sequence ID" value="MQT14415.1"/>
    <property type="molecule type" value="Genomic_DNA"/>
</dbReference>
<evidence type="ECO:0000313" key="3">
    <source>
        <dbReference type="EMBL" id="MQT14415.1"/>
    </source>
</evidence>
<feature type="domain" description="B transposition protein C-terminal" evidence="1">
    <location>
        <begin position="236"/>
        <end position="313"/>
    </location>
</feature>
<dbReference type="AlphaFoldDB" id="A0A6A7Y6T6"/>
<dbReference type="SUPFAM" id="SSF52540">
    <property type="entry name" value="P-loop containing nucleoside triphosphate hydrolases"/>
    <property type="match status" value="1"/>
</dbReference>
<dbReference type="Gene3D" id="3.40.50.300">
    <property type="entry name" value="P-loop containing nucleotide triphosphate hydrolases"/>
    <property type="match status" value="1"/>
</dbReference>
<dbReference type="Pfam" id="PF13401">
    <property type="entry name" value="AAA_22"/>
    <property type="match status" value="1"/>
</dbReference>
<dbReference type="InterPro" id="IPR036733">
    <property type="entry name" value="B_transposit_C_sf"/>
</dbReference>
<keyword evidence="4" id="KW-1185">Reference proteome</keyword>
<dbReference type="Pfam" id="PF09077">
    <property type="entry name" value="Phage-MuB_C"/>
    <property type="match status" value="1"/>
</dbReference>
<dbReference type="InterPro" id="IPR049945">
    <property type="entry name" value="AAA_22"/>
</dbReference>
<dbReference type="GO" id="GO:0003677">
    <property type="term" value="F:DNA binding"/>
    <property type="evidence" value="ECO:0007669"/>
    <property type="project" value="InterPro"/>
</dbReference>
<name>A0A6A7Y6T6_9HYPH</name>
<dbReference type="GO" id="GO:0016887">
    <property type="term" value="F:ATP hydrolysis activity"/>
    <property type="evidence" value="ECO:0007669"/>
    <property type="project" value="InterPro"/>
</dbReference>
<dbReference type="PANTHER" id="PTHR35894:SF5">
    <property type="entry name" value="MU-LIKE PROPHAGE FLUMU DNA TRANSPOSITION PROTEIN B"/>
    <property type="match status" value="1"/>
</dbReference>
<accession>A0A6A7Y6T6</accession>
<feature type="domain" description="ORC1/DEAH AAA+ ATPase" evidence="2">
    <location>
        <begin position="108"/>
        <end position="220"/>
    </location>
</feature>
<dbReference type="InterPro" id="IPR027417">
    <property type="entry name" value="P-loop_NTPase"/>
</dbReference>
<dbReference type="Gene3D" id="1.10.260.40">
    <property type="entry name" value="lambda repressor-like DNA-binding domains"/>
    <property type="match status" value="1"/>
</dbReference>
<protein>
    <submittedName>
        <fullName evidence="3">AAA family ATPase</fullName>
    </submittedName>
</protein>
<reference evidence="3 4" key="1">
    <citation type="submission" date="2019-09" db="EMBL/GenBank/DDBJ databases">
        <title>Segnochrobactrum spirostomi gen. nov., sp. nov., isolated from the ciliate Spirostomum cf. yagiui and description of a novel family, Segnochrobactraceae fam. nov. within the order Rhizobiales of the class Alphaproteobacteria.</title>
        <authorList>
            <person name="Akter S."/>
            <person name="Shazib S.U.A."/>
            <person name="Shin M.K."/>
        </authorList>
    </citation>
    <scope>NUCLEOTIDE SEQUENCE [LARGE SCALE GENOMIC DNA]</scope>
    <source>
        <strain evidence="3 4">Sp-1</strain>
    </source>
</reference>